<evidence type="ECO:0000259" key="6">
    <source>
        <dbReference type="PROSITE" id="PS50977"/>
    </source>
</evidence>
<dbReference type="PANTHER" id="PTHR43479:SF11">
    <property type="entry name" value="ACREF_ENVCD OPERON REPRESSOR-RELATED"/>
    <property type="match status" value="1"/>
</dbReference>
<dbReference type="SUPFAM" id="SSF48498">
    <property type="entry name" value="Tetracyclin repressor-like, C-terminal domain"/>
    <property type="match status" value="1"/>
</dbReference>
<dbReference type="Proteomes" id="UP000633219">
    <property type="component" value="Unassembled WGS sequence"/>
</dbReference>
<evidence type="ECO:0000313" key="8">
    <source>
        <dbReference type="Proteomes" id="UP000633219"/>
    </source>
</evidence>
<dbReference type="Gene3D" id="1.10.357.10">
    <property type="entry name" value="Tetracycline Repressor, domain 2"/>
    <property type="match status" value="1"/>
</dbReference>
<protein>
    <submittedName>
        <fullName evidence="7">TetR family transcriptional regulator</fullName>
    </submittedName>
</protein>
<dbReference type="PRINTS" id="PR00455">
    <property type="entry name" value="HTHTETR"/>
</dbReference>
<evidence type="ECO:0000256" key="4">
    <source>
        <dbReference type="ARBA" id="ARBA00023163"/>
    </source>
</evidence>
<reference evidence="7" key="1">
    <citation type="submission" date="2021-01" db="EMBL/GenBank/DDBJ databases">
        <title>Rhizobium sp. strain KVB221 16S ribosomal RNA gene Genome sequencing and assembly.</title>
        <authorList>
            <person name="Kang M."/>
        </authorList>
    </citation>
    <scope>NUCLEOTIDE SEQUENCE</scope>
    <source>
        <strain evidence="7">KVB221</strain>
    </source>
</reference>
<organism evidence="7 8">
    <name type="scientific">Rhizobium setariae</name>
    <dbReference type="NCBI Taxonomy" id="2801340"/>
    <lineage>
        <taxon>Bacteria</taxon>
        <taxon>Pseudomonadati</taxon>
        <taxon>Pseudomonadota</taxon>
        <taxon>Alphaproteobacteria</taxon>
        <taxon>Hyphomicrobiales</taxon>
        <taxon>Rhizobiaceae</taxon>
        <taxon>Rhizobium/Agrobacterium group</taxon>
        <taxon>Rhizobium</taxon>
    </lineage>
</organism>
<keyword evidence="4" id="KW-0804">Transcription</keyword>
<dbReference type="InterPro" id="IPR001647">
    <property type="entry name" value="HTH_TetR"/>
</dbReference>
<dbReference type="EMBL" id="JAEQNC010000006">
    <property type="protein sequence ID" value="MBL0372775.1"/>
    <property type="molecule type" value="Genomic_DNA"/>
</dbReference>
<dbReference type="PANTHER" id="PTHR43479">
    <property type="entry name" value="ACREF/ENVCD OPERON REPRESSOR-RELATED"/>
    <property type="match status" value="1"/>
</dbReference>
<gene>
    <name evidence="7" type="ORF">JJB09_12110</name>
</gene>
<accession>A0A936YLT4</accession>
<dbReference type="PROSITE" id="PS01081">
    <property type="entry name" value="HTH_TETR_1"/>
    <property type="match status" value="1"/>
</dbReference>
<dbReference type="Pfam" id="PF08361">
    <property type="entry name" value="TetR_C_2"/>
    <property type="match status" value="1"/>
</dbReference>
<evidence type="ECO:0000256" key="1">
    <source>
        <dbReference type="ARBA" id="ARBA00022491"/>
    </source>
</evidence>
<dbReference type="AlphaFoldDB" id="A0A936YLT4"/>
<feature type="domain" description="HTH tetR-type" evidence="6">
    <location>
        <begin position="9"/>
        <end position="69"/>
    </location>
</feature>
<evidence type="ECO:0000313" key="7">
    <source>
        <dbReference type="EMBL" id="MBL0372775.1"/>
    </source>
</evidence>
<dbReference type="Pfam" id="PF00440">
    <property type="entry name" value="TetR_N"/>
    <property type="match status" value="1"/>
</dbReference>
<dbReference type="InterPro" id="IPR013572">
    <property type="entry name" value="Tscrpt_reg_MAATS_C"/>
</dbReference>
<proteinExistence type="predicted"/>
<feature type="DNA-binding region" description="H-T-H motif" evidence="5">
    <location>
        <begin position="32"/>
        <end position="51"/>
    </location>
</feature>
<keyword evidence="8" id="KW-1185">Reference proteome</keyword>
<keyword evidence="1" id="KW-0678">Repressor</keyword>
<dbReference type="PROSITE" id="PS50977">
    <property type="entry name" value="HTH_TETR_2"/>
    <property type="match status" value="1"/>
</dbReference>
<dbReference type="GO" id="GO:0003677">
    <property type="term" value="F:DNA binding"/>
    <property type="evidence" value="ECO:0007669"/>
    <property type="project" value="UniProtKB-UniRule"/>
</dbReference>
<dbReference type="InterPro" id="IPR036271">
    <property type="entry name" value="Tet_transcr_reg_TetR-rel_C_sf"/>
</dbReference>
<comment type="caution">
    <text evidence="7">The sequence shown here is derived from an EMBL/GenBank/DDBJ whole genome shotgun (WGS) entry which is preliminary data.</text>
</comment>
<evidence type="ECO:0000256" key="5">
    <source>
        <dbReference type="PROSITE-ProRule" id="PRU00335"/>
    </source>
</evidence>
<dbReference type="SUPFAM" id="SSF46689">
    <property type="entry name" value="Homeodomain-like"/>
    <property type="match status" value="1"/>
</dbReference>
<name>A0A936YLT4_9HYPH</name>
<dbReference type="InterPro" id="IPR009057">
    <property type="entry name" value="Homeodomain-like_sf"/>
</dbReference>
<evidence type="ECO:0000256" key="2">
    <source>
        <dbReference type="ARBA" id="ARBA00023015"/>
    </source>
</evidence>
<dbReference type="InterPro" id="IPR050624">
    <property type="entry name" value="HTH-type_Tx_Regulator"/>
</dbReference>
<dbReference type="RefSeq" id="WP_201658126.1">
    <property type="nucleotide sequence ID" value="NZ_JAEQNC010000006.1"/>
</dbReference>
<dbReference type="InterPro" id="IPR023772">
    <property type="entry name" value="DNA-bd_HTH_TetR-type_CS"/>
</dbReference>
<keyword evidence="3 5" id="KW-0238">DNA-binding</keyword>
<evidence type="ECO:0000256" key="3">
    <source>
        <dbReference type="ARBA" id="ARBA00023125"/>
    </source>
</evidence>
<sequence length="203" mass="23090">MRRTKAEAAETRSSIIASAERVFYDKGIAETTLEDVARDAGVTRGAIYWHFANKTELLLALYDSAPMPHEDMILRELQANPDDPLSVLERTSASWLDEMSKDERRSRIYTILFRCDYSPEMAGILQKQREADASSCQFLLTAFKGAYEKGQLASSWTPDVAARSFLWLMKGVYTDWLRFGMQFDLATEGGACVKQLFSSFRRQ</sequence>
<keyword evidence="2" id="KW-0805">Transcription regulation</keyword>